<dbReference type="PRINTS" id="PR00398">
    <property type="entry name" value="STRDHORMONER"/>
</dbReference>
<sequence>MRVGSALRTSPSFKASRNPVLEAPAGLRKCLEAGMNKDAVQHERGPRNATKQRQAAMMFKESWSGGQPPGPALPYPSSAQLHNAPPTDHLIRLFNAQSIYNSALFAASLPLGHAPNFLRPSPPLFHPTPKYPQFPVPCSPSESVTELASKLGKTENVPELAARIIFHNVNWLKALPSFTSLPMRDQLLLLSEGWQELFLLTAMEYGLSMDADTLAEAAGITSESADTEKKSELMESIKALQSLSSEVKQLQLDYIEFYYLKLNFLFKSDSPNASPRIRELLDRQRVAMNRDSAQLYLVTHVNARHPAQQLRCFRLQRLQPALLAVGGAAIKKIFFSTIEDQADIETVICDLYANDKGLKTANFASRAFPGNLQASPLNVPPTRRSPFDPPIH</sequence>
<comment type="caution">
    <text evidence="6">The sequence shown here is derived from an EMBL/GenBank/DDBJ whole genome shotgun (WGS) entry which is preliminary data.</text>
</comment>
<dbReference type="SUPFAM" id="SSF48508">
    <property type="entry name" value="Nuclear receptor ligand-binding domain"/>
    <property type="match status" value="1"/>
</dbReference>
<protein>
    <recommendedName>
        <fullName evidence="5">NR LBD domain-containing protein</fullName>
    </recommendedName>
</protein>
<dbReference type="PROSITE" id="PS51843">
    <property type="entry name" value="NR_LBD"/>
    <property type="match status" value="1"/>
</dbReference>
<evidence type="ECO:0000256" key="2">
    <source>
        <dbReference type="ARBA" id="ARBA00023163"/>
    </source>
</evidence>
<dbReference type="SMART" id="SM00430">
    <property type="entry name" value="HOLI"/>
    <property type="match status" value="1"/>
</dbReference>
<evidence type="ECO:0000313" key="7">
    <source>
        <dbReference type="Proteomes" id="UP000827092"/>
    </source>
</evidence>
<dbReference type="InterPro" id="IPR000536">
    <property type="entry name" value="Nucl_hrmn_rcpt_lig-bd"/>
</dbReference>
<dbReference type="InterPro" id="IPR001723">
    <property type="entry name" value="Nuclear_hrmn_rcpt"/>
</dbReference>
<organism evidence="6 7">
    <name type="scientific">Oedothorax gibbosus</name>
    <dbReference type="NCBI Taxonomy" id="931172"/>
    <lineage>
        <taxon>Eukaryota</taxon>
        <taxon>Metazoa</taxon>
        <taxon>Ecdysozoa</taxon>
        <taxon>Arthropoda</taxon>
        <taxon>Chelicerata</taxon>
        <taxon>Arachnida</taxon>
        <taxon>Araneae</taxon>
        <taxon>Araneomorphae</taxon>
        <taxon>Entelegynae</taxon>
        <taxon>Araneoidea</taxon>
        <taxon>Linyphiidae</taxon>
        <taxon>Erigoninae</taxon>
        <taxon>Oedothorax</taxon>
    </lineage>
</organism>
<evidence type="ECO:0000313" key="6">
    <source>
        <dbReference type="EMBL" id="KAG8177656.1"/>
    </source>
</evidence>
<feature type="domain" description="NR LBD" evidence="5">
    <location>
        <begin position="110"/>
        <end position="355"/>
    </location>
</feature>
<feature type="region of interest" description="Disordered" evidence="4">
    <location>
        <begin position="61"/>
        <end position="81"/>
    </location>
</feature>
<dbReference type="InterPro" id="IPR050274">
    <property type="entry name" value="Nuclear_hormone_rcpt_NR2"/>
</dbReference>
<dbReference type="Proteomes" id="UP000827092">
    <property type="component" value="Unassembled WGS sequence"/>
</dbReference>
<dbReference type="EMBL" id="JAFNEN010000764">
    <property type="protein sequence ID" value="KAG8177656.1"/>
    <property type="molecule type" value="Genomic_DNA"/>
</dbReference>
<evidence type="ECO:0000256" key="3">
    <source>
        <dbReference type="ARBA" id="ARBA00023170"/>
    </source>
</evidence>
<evidence type="ECO:0000259" key="5">
    <source>
        <dbReference type="PROSITE" id="PS51843"/>
    </source>
</evidence>
<keyword evidence="3" id="KW-0675">Receptor</keyword>
<name>A0AAV6U292_9ARAC</name>
<dbReference type="Pfam" id="PF00104">
    <property type="entry name" value="Hormone_recep"/>
    <property type="match status" value="1"/>
</dbReference>
<proteinExistence type="predicted"/>
<keyword evidence="2" id="KW-0804">Transcription</keyword>
<dbReference type="PANTHER" id="PTHR24083">
    <property type="entry name" value="NUCLEAR HORMONE RECEPTOR"/>
    <property type="match status" value="1"/>
</dbReference>
<keyword evidence="7" id="KW-1185">Reference proteome</keyword>
<dbReference type="InterPro" id="IPR035500">
    <property type="entry name" value="NHR-like_dom_sf"/>
</dbReference>
<dbReference type="Gene3D" id="1.10.565.10">
    <property type="entry name" value="Retinoid X Receptor"/>
    <property type="match status" value="1"/>
</dbReference>
<accession>A0AAV6U292</accession>
<gene>
    <name evidence="6" type="ORF">JTE90_000342</name>
</gene>
<reference evidence="6 7" key="1">
    <citation type="journal article" date="2022" name="Nat. Ecol. Evol.">
        <title>A masculinizing supergene underlies an exaggerated male reproductive morph in a spider.</title>
        <authorList>
            <person name="Hendrickx F."/>
            <person name="De Corte Z."/>
            <person name="Sonet G."/>
            <person name="Van Belleghem S.M."/>
            <person name="Kostlbacher S."/>
            <person name="Vangestel C."/>
        </authorList>
    </citation>
    <scope>NUCLEOTIDE SEQUENCE [LARGE SCALE GENOMIC DNA]</scope>
    <source>
        <strain evidence="6">W744_W776</strain>
    </source>
</reference>
<evidence type="ECO:0000256" key="1">
    <source>
        <dbReference type="ARBA" id="ARBA00023015"/>
    </source>
</evidence>
<dbReference type="AlphaFoldDB" id="A0AAV6U292"/>
<evidence type="ECO:0000256" key="4">
    <source>
        <dbReference type="SAM" id="MobiDB-lite"/>
    </source>
</evidence>
<keyword evidence="1" id="KW-0805">Transcription regulation</keyword>